<dbReference type="AlphaFoldDB" id="A0A099I729"/>
<evidence type="ECO:0000313" key="1">
    <source>
        <dbReference type="EMBL" id="KGJ53067.1"/>
    </source>
</evidence>
<comment type="caution">
    <text evidence="1">The sequence shown here is derived from an EMBL/GenBank/DDBJ whole genome shotgun (WGS) entry which is preliminary data.</text>
</comment>
<reference evidence="1 2" key="1">
    <citation type="submission" date="2014-08" db="EMBL/GenBank/DDBJ databases">
        <title>Clostridium innocuum, an unnegligible vancomycin-resistant pathogen causing extra-intestinal infections.</title>
        <authorList>
            <person name="Feng Y."/>
            <person name="Chiu C.-H."/>
        </authorList>
    </citation>
    <scope>NUCLEOTIDE SEQUENCE [LARGE SCALE GENOMIC DNA]</scope>
    <source>
        <strain evidence="1 2">AN88</strain>
    </source>
</reference>
<proteinExistence type="predicted"/>
<name>A0A099I729_CLOIN</name>
<dbReference type="Proteomes" id="UP000030008">
    <property type="component" value="Unassembled WGS sequence"/>
</dbReference>
<sequence>MKSPTASYETVYYRPVQERVVRRAGTYEVMKYLPHSLELNMLPISYLCCRQKKDFSFMICTME</sequence>
<gene>
    <name evidence="1" type="ORF">CIAN88_11370</name>
</gene>
<accession>A0A099I729</accession>
<dbReference type="EMBL" id="JQIF01000048">
    <property type="protein sequence ID" value="KGJ53067.1"/>
    <property type="molecule type" value="Genomic_DNA"/>
</dbReference>
<organism evidence="1 2">
    <name type="scientific">Clostridium innocuum</name>
    <dbReference type="NCBI Taxonomy" id="1522"/>
    <lineage>
        <taxon>Bacteria</taxon>
        <taxon>Bacillati</taxon>
        <taxon>Bacillota</taxon>
        <taxon>Clostridia</taxon>
        <taxon>Eubacteriales</taxon>
        <taxon>Clostridiaceae</taxon>
        <taxon>Clostridium</taxon>
    </lineage>
</organism>
<evidence type="ECO:0000313" key="2">
    <source>
        <dbReference type="Proteomes" id="UP000030008"/>
    </source>
</evidence>
<protein>
    <submittedName>
        <fullName evidence="1">Uncharacterized protein</fullName>
    </submittedName>
</protein>